<reference evidence="3 4" key="1">
    <citation type="journal article" date="2020" name="Nat. Commun.">
        <title>Genome of Tripterygium wilfordii and identification of cytochrome P450 involved in triptolide biosynthesis.</title>
        <authorList>
            <person name="Tu L."/>
            <person name="Su P."/>
            <person name="Zhang Z."/>
            <person name="Gao L."/>
            <person name="Wang J."/>
            <person name="Hu T."/>
            <person name="Zhou J."/>
            <person name="Zhang Y."/>
            <person name="Zhao Y."/>
            <person name="Liu Y."/>
            <person name="Song Y."/>
            <person name="Tong Y."/>
            <person name="Lu Y."/>
            <person name="Yang J."/>
            <person name="Xu C."/>
            <person name="Jia M."/>
            <person name="Peters R.J."/>
            <person name="Huang L."/>
            <person name="Gao W."/>
        </authorList>
    </citation>
    <scope>NUCLEOTIDE SEQUENCE [LARGE SCALE GENOMIC DNA]</scope>
    <source>
        <strain evidence="4">cv. XIE 37</strain>
        <tissue evidence="3">Leaf</tissue>
    </source>
</reference>
<evidence type="ECO:0000256" key="1">
    <source>
        <dbReference type="ARBA" id="ARBA00006019"/>
    </source>
</evidence>
<dbReference type="PANTHER" id="PTHR11932">
    <property type="entry name" value="CULLIN"/>
    <property type="match status" value="1"/>
</dbReference>
<dbReference type="Gene3D" id="1.20.1310.10">
    <property type="entry name" value="Cullin Repeats"/>
    <property type="match status" value="2"/>
</dbReference>
<evidence type="ECO:0000313" key="4">
    <source>
        <dbReference type="Proteomes" id="UP000593562"/>
    </source>
</evidence>
<organism evidence="3 4">
    <name type="scientific">Tripterygium wilfordii</name>
    <name type="common">Thunder God vine</name>
    <dbReference type="NCBI Taxonomy" id="458696"/>
    <lineage>
        <taxon>Eukaryota</taxon>
        <taxon>Viridiplantae</taxon>
        <taxon>Streptophyta</taxon>
        <taxon>Embryophyta</taxon>
        <taxon>Tracheophyta</taxon>
        <taxon>Spermatophyta</taxon>
        <taxon>Magnoliopsida</taxon>
        <taxon>eudicotyledons</taxon>
        <taxon>Gunneridae</taxon>
        <taxon>Pentapetalae</taxon>
        <taxon>rosids</taxon>
        <taxon>fabids</taxon>
        <taxon>Celastrales</taxon>
        <taxon>Celastraceae</taxon>
        <taxon>Tripterygium</taxon>
    </lineage>
</organism>
<dbReference type="FunCoup" id="A0A7J7D108">
    <property type="interactions" value="78"/>
</dbReference>
<comment type="similarity">
    <text evidence="1">Belongs to the cullin family.</text>
</comment>
<sequence length="269" mass="30805">MCVNPNNYGKTNEIYDRFKESLEESIVSTVLPSLANKSGAPLLTELVVMWCNYKKMSKRLIGFFQYLDRFFIPHSAKVLSLNDTCINCFQELVFEKLVHEFCTAAISLINQEREGSHIDWNVLKNALLIFVEIDGCGRSRYYQEFEKAMLEEAANYYSRLAEGWLLYDSCADYIQKVKWCINREKERASCCFPCCTGEKLLKVVIAQLVENRVARLNEKQQAENCGLFTDFQEMLSKCAGMRLEEGSPTSTPGEWLSSLMENSAHINGV</sequence>
<gene>
    <name evidence="3" type="ORF">HS088_TW11G00115</name>
</gene>
<dbReference type="GO" id="GO:0006511">
    <property type="term" value="P:ubiquitin-dependent protein catabolic process"/>
    <property type="evidence" value="ECO:0007669"/>
    <property type="project" value="InterPro"/>
</dbReference>
<dbReference type="Pfam" id="PF00888">
    <property type="entry name" value="Cullin"/>
    <property type="match status" value="1"/>
</dbReference>
<dbReference type="Proteomes" id="UP000593562">
    <property type="component" value="Unassembled WGS sequence"/>
</dbReference>
<dbReference type="InterPro" id="IPR016159">
    <property type="entry name" value="Cullin_repeat-like_dom_sf"/>
</dbReference>
<name>A0A7J7D108_TRIWF</name>
<dbReference type="InParanoid" id="A0A7J7D108"/>
<dbReference type="SUPFAM" id="SSF74788">
    <property type="entry name" value="Cullin repeat-like"/>
    <property type="match status" value="1"/>
</dbReference>
<dbReference type="InterPro" id="IPR045093">
    <property type="entry name" value="Cullin"/>
</dbReference>
<accession>A0A7J7D108</accession>
<dbReference type="InterPro" id="IPR001373">
    <property type="entry name" value="Cullin_N"/>
</dbReference>
<evidence type="ECO:0000259" key="2">
    <source>
        <dbReference type="Pfam" id="PF00888"/>
    </source>
</evidence>
<dbReference type="GO" id="GO:0031625">
    <property type="term" value="F:ubiquitin protein ligase binding"/>
    <property type="evidence" value="ECO:0007669"/>
    <property type="project" value="InterPro"/>
</dbReference>
<protein>
    <submittedName>
        <fullName evidence="3">Cullin 1 putative isoform 1</fullName>
    </submittedName>
</protein>
<proteinExistence type="inferred from homology"/>
<dbReference type="AlphaFoldDB" id="A0A7J7D108"/>
<dbReference type="EMBL" id="JAAARO010000011">
    <property type="protein sequence ID" value="KAF5740052.1"/>
    <property type="molecule type" value="Genomic_DNA"/>
</dbReference>
<feature type="domain" description="Cullin N-terminal" evidence="2">
    <location>
        <begin position="7"/>
        <end position="231"/>
    </location>
</feature>
<evidence type="ECO:0000313" key="3">
    <source>
        <dbReference type="EMBL" id="KAF5740052.1"/>
    </source>
</evidence>
<keyword evidence="4" id="KW-1185">Reference proteome</keyword>
<comment type="caution">
    <text evidence="3">The sequence shown here is derived from an EMBL/GenBank/DDBJ whole genome shotgun (WGS) entry which is preliminary data.</text>
</comment>